<name>A0A9Q8QKN2_9HYPO</name>
<feature type="region of interest" description="Disordered" evidence="2">
    <location>
        <begin position="398"/>
        <end position="437"/>
    </location>
</feature>
<evidence type="ECO:0000313" key="5">
    <source>
        <dbReference type="Proteomes" id="UP000829364"/>
    </source>
</evidence>
<dbReference type="OrthoDB" id="5388486at2759"/>
<organism evidence="4 5">
    <name type="scientific">Purpureocillium takamizusanense</name>
    <dbReference type="NCBI Taxonomy" id="2060973"/>
    <lineage>
        <taxon>Eukaryota</taxon>
        <taxon>Fungi</taxon>
        <taxon>Dikarya</taxon>
        <taxon>Ascomycota</taxon>
        <taxon>Pezizomycotina</taxon>
        <taxon>Sordariomycetes</taxon>
        <taxon>Hypocreomycetidae</taxon>
        <taxon>Hypocreales</taxon>
        <taxon>Ophiocordycipitaceae</taxon>
        <taxon>Purpureocillium</taxon>
    </lineage>
</organism>
<evidence type="ECO:0000256" key="2">
    <source>
        <dbReference type="SAM" id="MobiDB-lite"/>
    </source>
</evidence>
<evidence type="ECO:0000259" key="3">
    <source>
        <dbReference type="PROSITE" id="PS50157"/>
    </source>
</evidence>
<dbReference type="Gene3D" id="3.30.160.60">
    <property type="entry name" value="Classic Zinc Finger"/>
    <property type="match status" value="1"/>
</dbReference>
<reference evidence="4" key="1">
    <citation type="submission" date="2021-11" db="EMBL/GenBank/DDBJ databases">
        <title>Purpureocillium_takamizusanense_genome.</title>
        <authorList>
            <person name="Nguyen N.-H."/>
        </authorList>
    </citation>
    <scope>NUCLEOTIDE SEQUENCE</scope>
    <source>
        <strain evidence="4">PT3</strain>
    </source>
</reference>
<keyword evidence="1" id="KW-0863">Zinc-finger</keyword>
<feature type="region of interest" description="Disordered" evidence="2">
    <location>
        <begin position="112"/>
        <end position="168"/>
    </location>
</feature>
<keyword evidence="5" id="KW-1185">Reference proteome</keyword>
<dbReference type="AlphaFoldDB" id="A0A9Q8QKN2"/>
<proteinExistence type="predicted"/>
<feature type="domain" description="C2H2-type" evidence="3">
    <location>
        <begin position="178"/>
        <end position="205"/>
    </location>
</feature>
<keyword evidence="1" id="KW-0862">Zinc</keyword>
<evidence type="ECO:0000256" key="1">
    <source>
        <dbReference type="PROSITE-ProRule" id="PRU00042"/>
    </source>
</evidence>
<protein>
    <recommendedName>
        <fullName evidence="3">C2H2-type domain-containing protein</fullName>
    </recommendedName>
</protein>
<dbReference type="GeneID" id="72068590"/>
<dbReference type="Proteomes" id="UP000829364">
    <property type="component" value="Chromosome 6"/>
</dbReference>
<dbReference type="KEGG" id="ptkz:JDV02_006641"/>
<sequence length="437" mass="47552">MDPLDSSIREQYFGDEHGLSPSRMTPGSAGNLGHGLYPYAHAPALDAHSLILSANNAGSGSFTQSTGGYAAPTTQVLAYTAHHAPDAFNAFPGSFVHTPMSGSQHYSTAPYQFDGSAPTTSAPSDHGSMPPAAEHGHGAFAHSESNIQTSPSLSDHHPGSVPSDGCAVEIPRNQVSDHACPSCEQAFINDAELKAHKKLCSANFPCLFQFVGCTVTFPHTNEWKRHVKTIHFATKLWVCTQGTCSEDREEPPFPRSKIWDEIQRNLPKNGKRFTRPDSYQDHVKAKHYDLLSGELGRRLRPDNLSKQQVRDLMSREPTKNAVGPLVPDKMHCYAPDCAESFYSSSSGQGGMTDHCDDFLNHMTAVHLRDSAPEPDQHAPRGQWFFDWGFDAGFLKKEPGDKIVMSQPYGKSNNKSRAGGGGSRASPPSRGGPSRRRG</sequence>
<feature type="compositionally biased region" description="Polar residues" evidence="2">
    <location>
        <begin position="143"/>
        <end position="153"/>
    </location>
</feature>
<dbReference type="GO" id="GO:0008270">
    <property type="term" value="F:zinc ion binding"/>
    <property type="evidence" value="ECO:0007669"/>
    <property type="project" value="UniProtKB-KW"/>
</dbReference>
<gene>
    <name evidence="4" type="ORF">JDV02_006641</name>
</gene>
<evidence type="ECO:0000313" key="4">
    <source>
        <dbReference type="EMBL" id="UNI20566.1"/>
    </source>
</evidence>
<dbReference type="PROSITE" id="PS50157">
    <property type="entry name" value="ZINC_FINGER_C2H2_2"/>
    <property type="match status" value="1"/>
</dbReference>
<dbReference type="InterPro" id="IPR013087">
    <property type="entry name" value="Znf_C2H2_type"/>
</dbReference>
<keyword evidence="1" id="KW-0479">Metal-binding</keyword>
<dbReference type="RefSeq" id="XP_047844047.1">
    <property type="nucleotide sequence ID" value="XM_047988056.1"/>
</dbReference>
<dbReference type="EMBL" id="CP086359">
    <property type="protein sequence ID" value="UNI20566.1"/>
    <property type="molecule type" value="Genomic_DNA"/>
</dbReference>
<accession>A0A9Q8QKN2</accession>